<sequence length="416" mass="47382">MNIEHDRLYELLCEFDDICSKEKIEYFLTGEALLCAVTKGVLPDTMGYVNVIMDCANVKKFIKAAAGRKDRTLDYWGNDPDYPDFSVRYVDEKSLCIDVTDYENYKAHGMFVAISILRGKFPTDDKSQKIEAIEKGRAQYLTGGSETTGRELKQYKRATMILGKAKVMDRLFNYICRNCKGPKSKGKGYYGTYDITFAEGKGLTLSASYFARGGAKASLDGREFPGPRFVVSFLNKAYKGRLTPMDDGYVMEGKAAGFDRLIVRAGVSYADYFQSLAGDEAGLKGLRQLAQDAEKIKDQRKGYRKKAAHDWKAVRAADYRYKMWEFYTEDRKTEIRKLHEAGDYKGLRRAFGPYTDALEEAAESNIVFSFDEEMLDIYYDMMAHFGLNKRMDAMIQGMPKSHEKKVEQEREGGCHE</sequence>
<comment type="caution">
    <text evidence="1">The sequence shown here is derived from an EMBL/GenBank/DDBJ whole genome shotgun (WGS) entry which is preliminary data.</text>
</comment>
<accession>A0A4R6PYU3</accession>
<keyword evidence="2" id="KW-1185">Reference proteome</keyword>
<dbReference type="Proteomes" id="UP000295500">
    <property type="component" value="Unassembled WGS sequence"/>
</dbReference>
<reference evidence="1 2" key="1">
    <citation type="submission" date="2019-03" db="EMBL/GenBank/DDBJ databases">
        <title>Genomic Encyclopedia of Type Strains, Phase IV (KMG-IV): sequencing the most valuable type-strain genomes for metagenomic binning, comparative biology and taxonomic classification.</title>
        <authorList>
            <person name="Goeker M."/>
        </authorList>
    </citation>
    <scope>NUCLEOTIDE SEQUENCE [LARGE SCALE GENOMIC DNA]</scope>
    <source>
        <strain evidence="1 2">DSM 28287</strain>
    </source>
</reference>
<evidence type="ECO:0000313" key="1">
    <source>
        <dbReference type="EMBL" id="TDP51035.1"/>
    </source>
</evidence>
<dbReference type="AlphaFoldDB" id="A0A4R6PYU3"/>
<proteinExistence type="predicted"/>
<dbReference type="EMBL" id="SNXO01000035">
    <property type="protein sequence ID" value="TDP51035.1"/>
    <property type="molecule type" value="Genomic_DNA"/>
</dbReference>
<protein>
    <submittedName>
        <fullName evidence="1">Uncharacterized protein</fullName>
    </submittedName>
</protein>
<organism evidence="1 2">
    <name type="scientific">Aminicella lysinilytica</name>
    <dbReference type="NCBI Taxonomy" id="433323"/>
    <lineage>
        <taxon>Bacteria</taxon>
        <taxon>Bacillati</taxon>
        <taxon>Bacillota</taxon>
        <taxon>Clostridia</taxon>
        <taxon>Peptostreptococcales</taxon>
        <taxon>Anaerovoracaceae</taxon>
        <taxon>Aminicella</taxon>
    </lineage>
</organism>
<dbReference type="RefSeq" id="WP_133529046.1">
    <property type="nucleotide sequence ID" value="NZ_SNXO01000035.1"/>
</dbReference>
<gene>
    <name evidence="1" type="ORF">EV211_13518</name>
</gene>
<dbReference type="OrthoDB" id="1976819at2"/>
<evidence type="ECO:0000313" key="2">
    <source>
        <dbReference type="Proteomes" id="UP000295500"/>
    </source>
</evidence>
<name>A0A4R6PYU3_9FIRM</name>